<gene>
    <name evidence="1" type="ORF">AKJ49_01585</name>
</gene>
<name>A0A133VEN3_9EURY</name>
<evidence type="ECO:0008006" key="3">
    <source>
        <dbReference type="Google" id="ProtNLM"/>
    </source>
</evidence>
<dbReference type="SUPFAM" id="SSF55424">
    <property type="entry name" value="FAD/NAD-linked reductases, dimerisation (C-terminal) domain"/>
    <property type="match status" value="1"/>
</dbReference>
<dbReference type="Gene3D" id="3.30.390.30">
    <property type="match status" value="1"/>
</dbReference>
<protein>
    <recommendedName>
        <fullName evidence="3">Pyridine nucleotide-disulphide oxidoreductase dimerisation domain-containing protein</fullName>
    </recommendedName>
</protein>
<dbReference type="EMBL" id="LHYC01000041">
    <property type="protein sequence ID" value="KXB04891.1"/>
    <property type="molecule type" value="Genomic_DNA"/>
</dbReference>
<evidence type="ECO:0000313" key="1">
    <source>
        <dbReference type="EMBL" id="KXB04891.1"/>
    </source>
</evidence>
<organism evidence="1 2">
    <name type="scientific">candidate division MSBL1 archaeon SCGC-AAA382A03</name>
    <dbReference type="NCBI Taxonomy" id="1698278"/>
    <lineage>
        <taxon>Archaea</taxon>
        <taxon>Methanobacteriati</taxon>
        <taxon>Methanobacteriota</taxon>
        <taxon>candidate division MSBL1</taxon>
    </lineage>
</organism>
<keyword evidence="2" id="KW-1185">Reference proteome</keyword>
<dbReference type="Proteomes" id="UP000070549">
    <property type="component" value="Unassembled WGS sequence"/>
</dbReference>
<sequence length="64" mass="6635">MIGGQVAGGFSSGEMINTIGTCIQARMTADEIATLQVGTHPALTSSPIAYQLPNAAEIAIREMK</sequence>
<accession>A0A133VEN3</accession>
<dbReference type="InterPro" id="IPR016156">
    <property type="entry name" value="FAD/NAD-linked_Rdtase_dimer_sf"/>
</dbReference>
<dbReference type="AlphaFoldDB" id="A0A133VEN3"/>
<evidence type="ECO:0000313" key="2">
    <source>
        <dbReference type="Proteomes" id="UP000070549"/>
    </source>
</evidence>
<comment type="caution">
    <text evidence="1">The sequence shown here is derived from an EMBL/GenBank/DDBJ whole genome shotgun (WGS) entry which is preliminary data.</text>
</comment>
<reference evidence="1 2" key="1">
    <citation type="journal article" date="2016" name="Sci. Rep.">
        <title>Metabolic traits of an uncultured archaeal lineage -MSBL1- from brine pools of the Red Sea.</title>
        <authorList>
            <person name="Mwirichia R."/>
            <person name="Alam I."/>
            <person name="Rashid M."/>
            <person name="Vinu M."/>
            <person name="Ba-Alawi W."/>
            <person name="Anthony Kamau A."/>
            <person name="Kamanda Ngugi D."/>
            <person name="Goker M."/>
            <person name="Klenk H.P."/>
            <person name="Bajic V."/>
            <person name="Stingl U."/>
        </authorList>
    </citation>
    <scope>NUCLEOTIDE SEQUENCE [LARGE SCALE GENOMIC DNA]</scope>
    <source>
        <strain evidence="1">SCGC-AAA382A03</strain>
    </source>
</reference>
<proteinExistence type="predicted"/>